<reference evidence="2 3" key="1">
    <citation type="submission" date="2018-10" db="EMBL/GenBank/DDBJ databases">
        <title>Histidinibacterium lentulum gen. nov., sp. nov., a marine bacterium from the culture broth of Picochlorum sp. 122.</title>
        <authorList>
            <person name="Wang G."/>
        </authorList>
    </citation>
    <scope>NUCLEOTIDE SEQUENCE [LARGE SCALE GENOMIC DNA]</scope>
    <source>
        <strain evidence="2 3">B17</strain>
    </source>
</reference>
<organism evidence="2 3">
    <name type="scientific">Histidinibacterium lentulum</name>
    <dbReference type="NCBI Taxonomy" id="2480588"/>
    <lineage>
        <taxon>Bacteria</taxon>
        <taxon>Pseudomonadati</taxon>
        <taxon>Pseudomonadota</taxon>
        <taxon>Alphaproteobacteria</taxon>
        <taxon>Rhodobacterales</taxon>
        <taxon>Paracoccaceae</taxon>
        <taxon>Histidinibacterium</taxon>
    </lineage>
</organism>
<accession>A0A3N2QYU1</accession>
<dbReference type="Pfam" id="PF13470">
    <property type="entry name" value="PIN_3"/>
    <property type="match status" value="1"/>
</dbReference>
<dbReference type="AlphaFoldDB" id="A0A3N2QYU1"/>
<gene>
    <name evidence="2" type="ORF">EAT49_12925</name>
</gene>
<proteinExistence type="predicted"/>
<dbReference type="NCBIfam" id="NF046100">
    <property type="entry name" value="RSP_2648_fam_PIN"/>
    <property type="match status" value="1"/>
</dbReference>
<comment type="caution">
    <text evidence="2">The sequence shown here is derived from an EMBL/GenBank/DDBJ whole genome shotgun (WGS) entry which is preliminary data.</text>
</comment>
<name>A0A3N2QYU1_9RHOB</name>
<evidence type="ECO:0000259" key="1">
    <source>
        <dbReference type="Pfam" id="PF13470"/>
    </source>
</evidence>
<keyword evidence="3" id="KW-1185">Reference proteome</keyword>
<dbReference type="OrthoDB" id="211933at2"/>
<protein>
    <submittedName>
        <fullName evidence="2">PIN domain-containing protein</fullName>
    </submittedName>
</protein>
<evidence type="ECO:0000313" key="3">
    <source>
        <dbReference type="Proteomes" id="UP000268016"/>
    </source>
</evidence>
<evidence type="ECO:0000313" key="2">
    <source>
        <dbReference type="EMBL" id="ROU00359.1"/>
    </source>
</evidence>
<dbReference type="InterPro" id="IPR002716">
    <property type="entry name" value="PIN_dom"/>
</dbReference>
<sequence length="167" mass="17949">MREVLLGLAREGFFEPRWSERVLEEWARAARRLGPAGEAQARDEIAALDAAWPGAMAPPGDETGLWLRDPGDIHVLASAIAGHCHGIVTLNAQDFSPQILAGEGLVRIAPDALAMACLGIDAGRVRRVAGAVLEEARRLSDGGWEMRALMKKARLPRLGKALQEGSI</sequence>
<feature type="domain" description="PIN" evidence="1">
    <location>
        <begin position="4"/>
        <end position="91"/>
    </location>
</feature>
<dbReference type="Proteomes" id="UP000268016">
    <property type="component" value="Unassembled WGS sequence"/>
</dbReference>
<dbReference type="EMBL" id="RDRB01000006">
    <property type="protein sequence ID" value="ROU00359.1"/>
    <property type="molecule type" value="Genomic_DNA"/>
</dbReference>